<dbReference type="STRING" id="1608583.BN1356_00890"/>
<gene>
    <name evidence="1" type="ORF">BN1356_00890</name>
</gene>
<sequence>MENIRQTVPLDIATGDPITPKSISYAYKSIFFERQYTILSYNVETILAEKLETIYRRGFLNTRSKDFYDVYILGKTRGDSLDFSKLQNACVNTFAYRGTDLDIADFRELLSEMVERPEMKSNWIKYQEHYDYAKEISFDEVIIVCDKVLETLENR</sequence>
<dbReference type="AlphaFoldDB" id="A0A0E4H7J7"/>
<keyword evidence="2" id="KW-1185">Reference proteome</keyword>
<organism evidence="1 2">
    <name type="scientific">Streptococcus varani</name>
    <dbReference type="NCBI Taxonomy" id="1608583"/>
    <lineage>
        <taxon>Bacteria</taxon>
        <taxon>Bacillati</taxon>
        <taxon>Bacillota</taxon>
        <taxon>Bacilli</taxon>
        <taxon>Lactobacillales</taxon>
        <taxon>Streptococcaceae</taxon>
        <taxon>Streptococcus</taxon>
    </lineage>
</organism>
<dbReference type="EMBL" id="CTEN01000002">
    <property type="protein sequence ID" value="CQR24545.1"/>
    <property type="molecule type" value="Genomic_DNA"/>
</dbReference>
<protein>
    <submittedName>
        <fullName evidence="1">Abortive infection system Abi protein</fullName>
    </submittedName>
</protein>
<accession>A0A0E4H7J7</accession>
<proteinExistence type="predicted"/>
<evidence type="ECO:0000313" key="2">
    <source>
        <dbReference type="Proteomes" id="UP000198604"/>
    </source>
</evidence>
<dbReference type="Proteomes" id="UP000198604">
    <property type="component" value="Unassembled WGS sequence"/>
</dbReference>
<evidence type="ECO:0000313" key="1">
    <source>
        <dbReference type="EMBL" id="CQR24545.1"/>
    </source>
</evidence>
<name>A0A0E4H7J7_9STRE</name>
<dbReference type="Pfam" id="PF08843">
    <property type="entry name" value="AbiEii"/>
    <property type="match status" value="1"/>
</dbReference>
<reference evidence="2" key="1">
    <citation type="submission" date="2015-03" db="EMBL/GenBank/DDBJ databases">
        <authorList>
            <person name="Urmite Genomes"/>
        </authorList>
    </citation>
    <scope>NUCLEOTIDE SEQUENCE [LARGE SCALE GENOMIC DNA]</scope>
    <source>
        <strain evidence="2">FF10</strain>
    </source>
</reference>
<dbReference type="InterPro" id="IPR014942">
    <property type="entry name" value="AbiEii"/>
</dbReference>